<keyword evidence="2" id="KW-0472">Membrane</keyword>
<keyword evidence="4" id="KW-1185">Reference proteome</keyword>
<gene>
    <name evidence="3" type="ORF">GCM10009038_16580</name>
</gene>
<name>A0ABQ3E1S4_9GAMM</name>
<feature type="transmembrane region" description="Helical" evidence="2">
    <location>
        <begin position="54"/>
        <end position="75"/>
    </location>
</feature>
<keyword evidence="2" id="KW-1133">Transmembrane helix</keyword>
<keyword evidence="2" id="KW-0812">Transmembrane</keyword>
<feature type="region of interest" description="Disordered" evidence="1">
    <location>
        <begin position="85"/>
        <end position="137"/>
    </location>
</feature>
<evidence type="ECO:0000313" key="4">
    <source>
        <dbReference type="Proteomes" id="UP000646745"/>
    </source>
</evidence>
<evidence type="ECO:0000313" key="3">
    <source>
        <dbReference type="EMBL" id="GHB18231.1"/>
    </source>
</evidence>
<comment type="caution">
    <text evidence="3">The sequence shown here is derived from an EMBL/GenBank/DDBJ whole genome shotgun (WGS) entry which is preliminary data.</text>
</comment>
<accession>A0ABQ3E1S4</accession>
<proteinExistence type="predicted"/>
<reference evidence="4" key="1">
    <citation type="journal article" date="2019" name="Int. J. Syst. Evol. Microbiol.">
        <title>The Global Catalogue of Microorganisms (GCM) 10K type strain sequencing project: providing services to taxonomists for standard genome sequencing and annotation.</title>
        <authorList>
            <consortium name="The Broad Institute Genomics Platform"/>
            <consortium name="The Broad Institute Genome Sequencing Center for Infectious Disease"/>
            <person name="Wu L."/>
            <person name="Ma J."/>
        </authorList>
    </citation>
    <scope>NUCLEOTIDE SEQUENCE [LARGE SCALE GENOMIC DNA]</scope>
    <source>
        <strain evidence="4">KCTC 32998</strain>
    </source>
</reference>
<organism evidence="3 4">
    <name type="scientific">Salinicola rhizosphaerae</name>
    <dbReference type="NCBI Taxonomy" id="1443141"/>
    <lineage>
        <taxon>Bacteria</taxon>
        <taxon>Pseudomonadati</taxon>
        <taxon>Pseudomonadota</taxon>
        <taxon>Gammaproteobacteria</taxon>
        <taxon>Oceanospirillales</taxon>
        <taxon>Halomonadaceae</taxon>
        <taxon>Salinicola</taxon>
    </lineage>
</organism>
<evidence type="ECO:0000256" key="2">
    <source>
        <dbReference type="SAM" id="Phobius"/>
    </source>
</evidence>
<protein>
    <submittedName>
        <fullName evidence="3">Uncharacterized protein</fullName>
    </submittedName>
</protein>
<sequence length="137" mass="14702">MTPMAYRTQVHPLKACRFGTYRINKHLLTSLVAVGATLPLAAEAYVGPGAGLSLLTALWGIIAAIGMALFFVIMWPIRRMRRRRKAEAAAAAGGDSAVQARTTHTEDDPETPPTTSQAEQTGRQTSSPHASRADSRS</sequence>
<dbReference type="RefSeq" id="WP_189444184.1">
    <property type="nucleotide sequence ID" value="NZ_BMZI01000003.1"/>
</dbReference>
<dbReference type="Proteomes" id="UP000646745">
    <property type="component" value="Unassembled WGS sequence"/>
</dbReference>
<feature type="compositionally biased region" description="Polar residues" evidence="1">
    <location>
        <begin position="116"/>
        <end position="129"/>
    </location>
</feature>
<evidence type="ECO:0000256" key="1">
    <source>
        <dbReference type="SAM" id="MobiDB-lite"/>
    </source>
</evidence>
<dbReference type="EMBL" id="BMZI01000003">
    <property type="protein sequence ID" value="GHB18231.1"/>
    <property type="molecule type" value="Genomic_DNA"/>
</dbReference>